<dbReference type="InterPro" id="IPR011129">
    <property type="entry name" value="CSD"/>
</dbReference>
<comment type="caution">
    <text evidence="4">The sequence shown here is derived from an EMBL/GenBank/DDBJ whole genome shotgun (WGS) entry which is preliminary data.</text>
</comment>
<dbReference type="GO" id="GO:0005737">
    <property type="term" value="C:cytoplasm"/>
    <property type="evidence" value="ECO:0007669"/>
    <property type="project" value="UniProtKB-SubCell"/>
</dbReference>
<feature type="non-terminal residue" evidence="4">
    <location>
        <position position="1"/>
    </location>
</feature>
<comment type="subcellular location">
    <subcellularLocation>
        <location evidence="1">Cytoplasm</location>
    </subcellularLocation>
</comment>
<feature type="domain" description="CSD" evidence="3">
    <location>
        <begin position="1"/>
        <end position="49"/>
    </location>
</feature>
<dbReference type="PIRSF" id="PIRSF002599">
    <property type="entry name" value="Cold_shock_A"/>
    <property type="match status" value="1"/>
</dbReference>
<reference evidence="4" key="1">
    <citation type="journal article" date="2015" name="Nature">
        <title>Complex archaea that bridge the gap between prokaryotes and eukaryotes.</title>
        <authorList>
            <person name="Spang A."/>
            <person name="Saw J.H."/>
            <person name="Jorgensen S.L."/>
            <person name="Zaremba-Niedzwiedzka K."/>
            <person name="Martijn J."/>
            <person name="Lind A.E."/>
            <person name="van Eijk R."/>
            <person name="Schleper C."/>
            <person name="Guy L."/>
            <person name="Ettema T.J."/>
        </authorList>
    </citation>
    <scope>NUCLEOTIDE SEQUENCE</scope>
</reference>
<evidence type="ECO:0000313" key="4">
    <source>
        <dbReference type="EMBL" id="KKL23663.1"/>
    </source>
</evidence>
<dbReference type="InterPro" id="IPR002059">
    <property type="entry name" value="CSP_DNA-bd"/>
</dbReference>
<dbReference type="InterPro" id="IPR050181">
    <property type="entry name" value="Cold_shock_domain"/>
</dbReference>
<dbReference type="PRINTS" id="PR00050">
    <property type="entry name" value="COLDSHOCK"/>
</dbReference>
<dbReference type="AlphaFoldDB" id="A0A0F9EIB2"/>
<accession>A0A0F9EIB2</accession>
<dbReference type="PANTHER" id="PTHR11544">
    <property type="entry name" value="COLD SHOCK DOMAIN CONTAINING PROTEINS"/>
    <property type="match status" value="1"/>
</dbReference>
<evidence type="ECO:0000256" key="2">
    <source>
        <dbReference type="ARBA" id="ARBA00022490"/>
    </source>
</evidence>
<dbReference type="GO" id="GO:0003676">
    <property type="term" value="F:nucleic acid binding"/>
    <property type="evidence" value="ECO:0007669"/>
    <property type="project" value="InterPro"/>
</dbReference>
<dbReference type="InterPro" id="IPR012156">
    <property type="entry name" value="Cold_shock_CspA"/>
</dbReference>
<dbReference type="EMBL" id="LAZR01036891">
    <property type="protein sequence ID" value="KKL23663.1"/>
    <property type="molecule type" value="Genomic_DNA"/>
</dbReference>
<dbReference type="SUPFAM" id="SSF50249">
    <property type="entry name" value="Nucleic acid-binding proteins"/>
    <property type="match status" value="1"/>
</dbReference>
<organism evidence="4">
    <name type="scientific">marine sediment metagenome</name>
    <dbReference type="NCBI Taxonomy" id="412755"/>
    <lineage>
        <taxon>unclassified sequences</taxon>
        <taxon>metagenomes</taxon>
        <taxon>ecological metagenomes</taxon>
    </lineage>
</organism>
<gene>
    <name evidence="4" type="ORF">LCGC14_2423110</name>
</gene>
<dbReference type="Pfam" id="PF00313">
    <property type="entry name" value="CSD"/>
    <property type="match status" value="1"/>
</dbReference>
<evidence type="ECO:0000256" key="1">
    <source>
        <dbReference type="ARBA" id="ARBA00004496"/>
    </source>
</evidence>
<evidence type="ECO:0000259" key="3">
    <source>
        <dbReference type="PROSITE" id="PS51857"/>
    </source>
</evidence>
<keyword evidence="2" id="KW-0963">Cytoplasm</keyword>
<dbReference type="PROSITE" id="PS51857">
    <property type="entry name" value="CSD_2"/>
    <property type="match status" value="1"/>
</dbReference>
<dbReference type="SMART" id="SM00357">
    <property type="entry name" value="CSP"/>
    <property type="match status" value="1"/>
</dbReference>
<dbReference type="Gene3D" id="2.40.50.140">
    <property type="entry name" value="Nucleic acid-binding proteins"/>
    <property type="match status" value="1"/>
</dbReference>
<dbReference type="InterPro" id="IPR012340">
    <property type="entry name" value="NA-bd_OB-fold"/>
</dbReference>
<protein>
    <recommendedName>
        <fullName evidence="3">CSD domain-containing protein</fullName>
    </recommendedName>
</protein>
<sequence>IQAEETDADIFVHYSSIQADGYRSLKQGDPVQFELVEGPKGPKADNVVPD</sequence>
<proteinExistence type="predicted"/>
<name>A0A0F9EIB2_9ZZZZ</name>